<accession>A0A9Q1BZ19</accession>
<dbReference type="OrthoDB" id="8962223at2759"/>
<evidence type="ECO:0000313" key="1">
    <source>
        <dbReference type="EMBL" id="KAJ8035076.1"/>
    </source>
</evidence>
<name>A0A9Q1BZ19_HOLLE</name>
<reference evidence="1" key="1">
    <citation type="submission" date="2021-10" db="EMBL/GenBank/DDBJ databases">
        <title>Tropical sea cucumber genome reveals ecological adaptation and Cuvierian tubules defense mechanism.</title>
        <authorList>
            <person name="Chen T."/>
        </authorList>
    </citation>
    <scope>NUCLEOTIDE SEQUENCE</scope>
    <source>
        <strain evidence="1">Nanhai2018</strain>
        <tissue evidence="1">Muscle</tissue>
    </source>
</reference>
<proteinExistence type="predicted"/>
<sequence length="135" mass="14574">MGIQVSHPLKLKFSVMLAQLRHYCLDRIFPLSDSASTGANILIQGVECGLISVPLHKINLKSDLVSVSVIVGVRRTLPVKRISLLLSNGLACGKVTANAIVTNETCNFDNTEQFEKEFPDLFPACAVTGAMSKST</sequence>
<gene>
    <name evidence="1" type="ORF">HOLleu_22172</name>
</gene>
<protein>
    <submittedName>
        <fullName evidence="1">Uncharacterized protein</fullName>
    </submittedName>
</protein>
<organism evidence="1 2">
    <name type="scientific">Holothuria leucospilota</name>
    <name type="common">Black long sea cucumber</name>
    <name type="synonym">Mertensiothuria leucospilota</name>
    <dbReference type="NCBI Taxonomy" id="206669"/>
    <lineage>
        <taxon>Eukaryota</taxon>
        <taxon>Metazoa</taxon>
        <taxon>Echinodermata</taxon>
        <taxon>Eleutherozoa</taxon>
        <taxon>Echinozoa</taxon>
        <taxon>Holothuroidea</taxon>
        <taxon>Aspidochirotacea</taxon>
        <taxon>Aspidochirotida</taxon>
        <taxon>Holothuriidae</taxon>
        <taxon>Holothuria</taxon>
    </lineage>
</organism>
<dbReference type="AlphaFoldDB" id="A0A9Q1BZ19"/>
<comment type="caution">
    <text evidence="1">The sequence shown here is derived from an EMBL/GenBank/DDBJ whole genome shotgun (WGS) entry which is preliminary data.</text>
</comment>
<dbReference type="Proteomes" id="UP001152320">
    <property type="component" value="Chromosome 10"/>
</dbReference>
<dbReference type="EMBL" id="JAIZAY010000010">
    <property type="protein sequence ID" value="KAJ8035076.1"/>
    <property type="molecule type" value="Genomic_DNA"/>
</dbReference>
<keyword evidence="2" id="KW-1185">Reference proteome</keyword>
<evidence type="ECO:0000313" key="2">
    <source>
        <dbReference type="Proteomes" id="UP001152320"/>
    </source>
</evidence>